<dbReference type="Proteomes" id="UP000199086">
    <property type="component" value="Unassembled WGS sequence"/>
</dbReference>
<organism evidence="3 4">
    <name type="scientific">Raineyella antarctica</name>
    <dbReference type="NCBI Taxonomy" id="1577474"/>
    <lineage>
        <taxon>Bacteria</taxon>
        <taxon>Bacillati</taxon>
        <taxon>Actinomycetota</taxon>
        <taxon>Actinomycetes</taxon>
        <taxon>Propionibacteriales</taxon>
        <taxon>Propionibacteriaceae</taxon>
        <taxon>Raineyella</taxon>
    </lineage>
</organism>
<keyword evidence="1" id="KW-0862">Zinc</keyword>
<dbReference type="PANTHER" id="PTHR38133">
    <property type="entry name" value="SLR1429 PROTEIN"/>
    <property type="match status" value="1"/>
</dbReference>
<dbReference type="PROSITE" id="PS50966">
    <property type="entry name" value="ZF_SWIM"/>
    <property type="match status" value="1"/>
</dbReference>
<dbReference type="STRING" id="1577474.GA0111570_11536"/>
<feature type="domain" description="SWIM-type" evidence="2">
    <location>
        <begin position="131"/>
        <end position="171"/>
    </location>
</feature>
<dbReference type="EMBL" id="FMYF01000015">
    <property type="protein sequence ID" value="SDC03832.1"/>
    <property type="molecule type" value="Genomic_DNA"/>
</dbReference>
<accession>A0A1G6IBC7</accession>
<protein>
    <submittedName>
        <fullName evidence="3">Uncharacterized conserved protein, contains Zn finger domain</fullName>
    </submittedName>
</protein>
<evidence type="ECO:0000313" key="3">
    <source>
        <dbReference type="EMBL" id="SDC03832.1"/>
    </source>
</evidence>
<name>A0A1G6IBC7_9ACTN</name>
<sequence length="274" mass="29811">MSRRSDPYASGFYPPSVPRSVEGGLRARSARGKIATTWWSTRFLDTLEQIGMGARLARGRNYARRGQVISLDLAAGQVAASVQGSRARPYRVRIGVTAYGKDQWARIQERLATDAWFVAQLLSGTMPPDIEQVFADLDLPLFPGADLTMDCSCPDVAVPCKHLAAVFYLLAERFDEDPFEILAWRGRDREDLLASLDVATSDVEEDRVVPLVELLDDFYVAGPAMRPAPSGAGGATLLDQLPPVPVTVRGHSLVDVLRPAYQALTEPPLGGDGS</sequence>
<keyword evidence="1" id="KW-0863">Zinc-finger</keyword>
<reference evidence="3 4" key="1">
    <citation type="submission" date="2016-06" db="EMBL/GenBank/DDBJ databases">
        <authorList>
            <person name="Olsen C.W."/>
            <person name="Carey S."/>
            <person name="Hinshaw L."/>
            <person name="Karasin A.I."/>
        </authorList>
    </citation>
    <scope>NUCLEOTIDE SEQUENCE [LARGE SCALE GENOMIC DNA]</scope>
    <source>
        <strain evidence="3 4">LZ-22</strain>
    </source>
</reference>
<keyword evidence="4" id="KW-1185">Reference proteome</keyword>
<dbReference type="RefSeq" id="WP_092613665.1">
    <property type="nucleotide sequence ID" value="NZ_FMYF01000015.1"/>
</dbReference>
<dbReference type="InterPro" id="IPR007527">
    <property type="entry name" value="Znf_SWIM"/>
</dbReference>
<evidence type="ECO:0000313" key="4">
    <source>
        <dbReference type="Proteomes" id="UP000199086"/>
    </source>
</evidence>
<dbReference type="OrthoDB" id="188274at2"/>
<evidence type="ECO:0000259" key="2">
    <source>
        <dbReference type="PROSITE" id="PS50966"/>
    </source>
</evidence>
<dbReference type="GO" id="GO:0008270">
    <property type="term" value="F:zinc ion binding"/>
    <property type="evidence" value="ECO:0007669"/>
    <property type="project" value="UniProtKB-KW"/>
</dbReference>
<proteinExistence type="predicted"/>
<dbReference type="PANTHER" id="PTHR38133:SF1">
    <property type="entry name" value="SLR1429 PROTEIN"/>
    <property type="match status" value="1"/>
</dbReference>
<evidence type="ECO:0000256" key="1">
    <source>
        <dbReference type="PROSITE-ProRule" id="PRU00325"/>
    </source>
</evidence>
<dbReference type="AlphaFoldDB" id="A0A1G6IBC7"/>
<dbReference type="Pfam" id="PF04434">
    <property type="entry name" value="SWIM"/>
    <property type="match status" value="1"/>
</dbReference>
<gene>
    <name evidence="3" type="ORF">GA0111570_11536</name>
</gene>
<keyword evidence="1" id="KW-0479">Metal-binding</keyword>